<feature type="region of interest" description="Disordered" evidence="1">
    <location>
        <begin position="365"/>
        <end position="397"/>
    </location>
</feature>
<dbReference type="Pfam" id="PF01882">
    <property type="entry name" value="DUF58"/>
    <property type="match status" value="1"/>
</dbReference>
<organism evidence="4 5">
    <name type="scientific">Micromonospora pallida</name>
    <dbReference type="NCBI Taxonomy" id="145854"/>
    <lineage>
        <taxon>Bacteria</taxon>
        <taxon>Bacillati</taxon>
        <taxon>Actinomycetota</taxon>
        <taxon>Actinomycetes</taxon>
        <taxon>Micromonosporales</taxon>
        <taxon>Micromonosporaceae</taxon>
        <taxon>Micromonospora</taxon>
    </lineage>
</organism>
<feature type="transmembrane region" description="Helical" evidence="2">
    <location>
        <begin position="12"/>
        <end position="30"/>
    </location>
</feature>
<evidence type="ECO:0000313" key="4">
    <source>
        <dbReference type="EMBL" id="SCL37057.1"/>
    </source>
</evidence>
<protein>
    <recommendedName>
        <fullName evidence="3">DUF58 domain-containing protein</fullName>
    </recommendedName>
</protein>
<keyword evidence="2" id="KW-0812">Transmembrane</keyword>
<dbReference type="InterPro" id="IPR002881">
    <property type="entry name" value="DUF58"/>
</dbReference>
<evidence type="ECO:0000313" key="5">
    <source>
        <dbReference type="Proteomes" id="UP000198959"/>
    </source>
</evidence>
<dbReference type="PANTHER" id="PTHR34351">
    <property type="entry name" value="SLR1927 PROTEIN-RELATED"/>
    <property type="match status" value="1"/>
</dbReference>
<dbReference type="AlphaFoldDB" id="A0A1C6T5W3"/>
<keyword evidence="2" id="KW-0472">Membrane</keyword>
<name>A0A1C6T5W3_9ACTN</name>
<accession>A0A1C6T5W3</accession>
<feature type="domain" description="DUF58" evidence="3">
    <location>
        <begin position="205"/>
        <end position="287"/>
    </location>
</feature>
<dbReference type="STRING" id="145854.GA0074692_4539"/>
<feature type="transmembrane region" description="Helical" evidence="2">
    <location>
        <begin position="36"/>
        <end position="54"/>
    </location>
</feature>
<sequence>MRRLRRSTGLTGTGLAVALGSIVLLTAGTLGGYPTLGGLGAAGIAMVLAAALLVRLPAQVRVTRTVAPHRVTVGDQVTGWLNVVNAGRLPTGRFEAVDGLTALGTPADGGELRIAVPPLTPGGAIRLSYPVPTADRGVLRLGPVRLHRRDPLRLALRTQTLAAPEQIWVRPRVHPIRPLPIGPVLDFEGRLTDRVLRGSMAFAALREYRPGDDPRQIHWRSTARAGELIVQDRVDTTEPSAAVLLDTRATVFGAELFEEAVELTASVVVSTSRSGQSVSLAVLGEDGADLARLGARGPLDRLAAAGRTDDRDLTELLAMVARAPAGGGLVVVSGADPALAPALAGQTRRFGGIVLVQLVADGSAAHSPNGPRGVPAQAGPGNGPRGVPAGEPTTGTSVSVQGGLVVIRADRARSAATAYSGLAGGRR</sequence>
<gene>
    <name evidence="4" type="ORF">GA0074692_4539</name>
</gene>
<dbReference type="PANTHER" id="PTHR34351:SF1">
    <property type="entry name" value="SLR1927 PROTEIN"/>
    <property type="match status" value="1"/>
</dbReference>
<dbReference type="Proteomes" id="UP000198959">
    <property type="component" value="Unassembled WGS sequence"/>
</dbReference>
<keyword evidence="5" id="KW-1185">Reference proteome</keyword>
<proteinExistence type="predicted"/>
<dbReference type="OrthoDB" id="9812729at2"/>
<evidence type="ECO:0000256" key="2">
    <source>
        <dbReference type="SAM" id="Phobius"/>
    </source>
</evidence>
<dbReference type="RefSeq" id="WP_091647089.1">
    <property type="nucleotide sequence ID" value="NZ_FMHW01000002.1"/>
</dbReference>
<keyword evidence="2" id="KW-1133">Transmembrane helix</keyword>
<evidence type="ECO:0000259" key="3">
    <source>
        <dbReference type="Pfam" id="PF01882"/>
    </source>
</evidence>
<reference evidence="5" key="1">
    <citation type="submission" date="2016-06" db="EMBL/GenBank/DDBJ databases">
        <authorList>
            <person name="Varghese N."/>
            <person name="Submissions Spin"/>
        </authorList>
    </citation>
    <scope>NUCLEOTIDE SEQUENCE [LARGE SCALE GENOMIC DNA]</scope>
    <source>
        <strain evidence="5">DSM 43817</strain>
    </source>
</reference>
<dbReference type="EMBL" id="FMHW01000002">
    <property type="protein sequence ID" value="SCL37057.1"/>
    <property type="molecule type" value="Genomic_DNA"/>
</dbReference>
<evidence type="ECO:0000256" key="1">
    <source>
        <dbReference type="SAM" id="MobiDB-lite"/>
    </source>
</evidence>